<dbReference type="RefSeq" id="XP_066720601.1">
    <property type="nucleotide sequence ID" value="XM_066852460.1"/>
</dbReference>
<reference evidence="3 4" key="1">
    <citation type="submission" date="2023-01" db="EMBL/GenBank/DDBJ databases">
        <title>Analysis of 21 Apiospora genomes using comparative genomics revels a genus with tremendous synthesis potential of carbohydrate active enzymes and secondary metabolites.</title>
        <authorList>
            <person name="Sorensen T."/>
        </authorList>
    </citation>
    <scope>NUCLEOTIDE SEQUENCE [LARGE SCALE GENOMIC DNA]</scope>
    <source>
        <strain evidence="3 4">CBS 135458</strain>
    </source>
</reference>
<accession>A0ABR1WSF5</accession>
<dbReference type="EMBL" id="JAQQWL010000002">
    <property type="protein sequence ID" value="KAK8086077.1"/>
    <property type="molecule type" value="Genomic_DNA"/>
</dbReference>
<feature type="region of interest" description="Disordered" evidence="1">
    <location>
        <begin position="371"/>
        <end position="405"/>
    </location>
</feature>
<dbReference type="Pfam" id="PF00069">
    <property type="entry name" value="Pkinase"/>
    <property type="match status" value="1"/>
</dbReference>
<keyword evidence="4" id="KW-1185">Reference proteome</keyword>
<protein>
    <recommendedName>
        <fullName evidence="2">Protein kinase domain-containing protein</fullName>
    </recommendedName>
</protein>
<dbReference type="PANTHER" id="PTHR33112">
    <property type="entry name" value="DOMAIN PROTEIN, PUTATIVE-RELATED"/>
    <property type="match status" value="1"/>
</dbReference>
<dbReference type="Pfam" id="PF06985">
    <property type="entry name" value="HET"/>
    <property type="match status" value="1"/>
</dbReference>
<dbReference type="InterPro" id="IPR011009">
    <property type="entry name" value="Kinase-like_dom_sf"/>
</dbReference>
<gene>
    <name evidence="3" type="ORF">PG994_001051</name>
</gene>
<evidence type="ECO:0000259" key="2">
    <source>
        <dbReference type="PROSITE" id="PS50011"/>
    </source>
</evidence>
<dbReference type="InterPro" id="IPR000719">
    <property type="entry name" value="Prot_kinase_dom"/>
</dbReference>
<dbReference type="Proteomes" id="UP001480595">
    <property type="component" value="Unassembled WGS sequence"/>
</dbReference>
<dbReference type="InterPro" id="IPR010730">
    <property type="entry name" value="HET"/>
</dbReference>
<proteinExistence type="predicted"/>
<feature type="domain" description="Protein kinase" evidence="2">
    <location>
        <begin position="41"/>
        <end position="352"/>
    </location>
</feature>
<dbReference type="CDD" id="cd00180">
    <property type="entry name" value="PKc"/>
    <property type="match status" value="1"/>
</dbReference>
<dbReference type="SUPFAM" id="SSF56112">
    <property type="entry name" value="Protein kinase-like (PK-like)"/>
    <property type="match status" value="1"/>
</dbReference>
<dbReference type="SMART" id="SM00220">
    <property type="entry name" value="S_TKc"/>
    <property type="match status" value="1"/>
</dbReference>
<sequence length="985" mass="111575">MGRKVRRMVGEEDGKEVEWDDRFIAWFVDNQWMFLVAKFPEFKCTPEDSGTFSNVYKLQLCDNSRSRQGHDSSQAEPQIVEVKKFNDNLVDNFHKESENLRTIEAMEPHRHLIKPIAMFQRGTHHCVMFPWASGGNLGQFWIRNDEIQQNPKQRAPLVSWCLEQMVSISGALHVLHSKNCRHGDLKPENLLHFEEEDGRWGRLVVADFGLSKFHIQETNIRTKGSSNLSRTIRYEPPEVRQLVEDKPRSRHYDIWSYLNNLKPNILKRDGTMDKFWHDDKDGHPEVHPLARQEMNKILNHSKANSATQDIVRLVRDRLLVVKYLDAHSTEDQAEGEVTRASAEELWNSMIDIQARASGNISYLRGQRIAPRTGMGNSLSVREKGHRRKDSGINLPQEEEGDHTEGPTILLRRATGDIGQDSEAHKPSTHPQTYRVEQVVDLNDRWASSTDNDFARALFRRADWIPPAPPEAASTAKCAECSTIDLVSPRSEIPFDPDQLRLKSGDCGICAVILEALSCLGRDKQPGSIVRVGSEFRIASTGDGVNKDPFVLSMYADPRAAQPDVEAVSHLGYPDLPGTDSPQQYEIMRAWRDTCDENHQGCDPWRDGDELPRMPTRAIDVGTSPGDDVPRLVETSAGPLDAKYIALSHCWGQLRDYEKFCTTKDTIESIKAHIAFDRLPKSFRDTVTVTRQLGVRATRADWEAEAQKMGDVFRFAYCTLAASSAESSIKGFTGDPTGKKPRMSRKDHVEESILESRGWVFQERALSRRTLHFTSAQMYWECGQGVHCETLGKLQNKKAALMGDPQFPESALQYFNAGRIVMFQHVYQTYSKLAFTHWSDRAVALLGLESRLGAAYRTRAEFGVLEEYLQRSLLWKRANTCARLARIAQPPGVRVPSWSWMAYRGEIGYFDIAWDRTDWCGDNVGNPFAGQKSLRHSRDGKAMRFRAVACGFAVADKVDWNKAVVRVAPDKGLIPGCRAPRSPLGI</sequence>
<organism evidence="3 4">
    <name type="scientific">Apiospora phragmitis</name>
    <dbReference type="NCBI Taxonomy" id="2905665"/>
    <lineage>
        <taxon>Eukaryota</taxon>
        <taxon>Fungi</taxon>
        <taxon>Dikarya</taxon>
        <taxon>Ascomycota</taxon>
        <taxon>Pezizomycotina</taxon>
        <taxon>Sordariomycetes</taxon>
        <taxon>Xylariomycetidae</taxon>
        <taxon>Amphisphaeriales</taxon>
        <taxon>Apiosporaceae</taxon>
        <taxon>Apiospora</taxon>
    </lineage>
</organism>
<dbReference type="PROSITE" id="PS50011">
    <property type="entry name" value="PROTEIN_KINASE_DOM"/>
    <property type="match status" value="1"/>
</dbReference>
<evidence type="ECO:0000313" key="4">
    <source>
        <dbReference type="Proteomes" id="UP001480595"/>
    </source>
</evidence>
<evidence type="ECO:0000313" key="3">
    <source>
        <dbReference type="EMBL" id="KAK8086077.1"/>
    </source>
</evidence>
<dbReference type="GeneID" id="92085523"/>
<dbReference type="Gene3D" id="1.10.510.10">
    <property type="entry name" value="Transferase(Phosphotransferase) domain 1"/>
    <property type="match status" value="1"/>
</dbReference>
<dbReference type="PANTHER" id="PTHR33112:SF10">
    <property type="entry name" value="TOL"/>
    <property type="match status" value="1"/>
</dbReference>
<evidence type="ECO:0000256" key="1">
    <source>
        <dbReference type="SAM" id="MobiDB-lite"/>
    </source>
</evidence>
<name>A0ABR1WSF5_9PEZI</name>
<comment type="caution">
    <text evidence="3">The sequence shown here is derived from an EMBL/GenBank/DDBJ whole genome shotgun (WGS) entry which is preliminary data.</text>
</comment>